<protein>
    <submittedName>
        <fullName evidence="1">Type II toxin-antitoxin system RelE/ParE family toxin</fullName>
    </submittedName>
</protein>
<dbReference type="Proteomes" id="UP000600600">
    <property type="component" value="Unassembled WGS sequence"/>
</dbReference>
<evidence type="ECO:0000313" key="2">
    <source>
        <dbReference type="Proteomes" id="UP000600600"/>
    </source>
</evidence>
<dbReference type="EMBL" id="JACOOE010000020">
    <property type="protein sequence ID" value="MBC5607372.1"/>
    <property type="molecule type" value="Genomic_DNA"/>
</dbReference>
<dbReference type="RefSeq" id="WP_017142310.1">
    <property type="nucleotide sequence ID" value="NZ_JACOOE010000020.1"/>
</dbReference>
<dbReference type="PIRSF" id="PIRSF039032">
    <property type="entry name" value="HigB-2"/>
    <property type="match status" value="1"/>
</dbReference>
<organism evidence="1 2">
    <name type="scientific">Bacteroides difficilis</name>
    <dbReference type="NCBI Taxonomy" id="2763021"/>
    <lineage>
        <taxon>Bacteria</taxon>
        <taxon>Pseudomonadati</taxon>
        <taxon>Bacteroidota</taxon>
        <taxon>Bacteroidia</taxon>
        <taxon>Bacteroidales</taxon>
        <taxon>Bacteroidaceae</taxon>
        <taxon>Bacteroides</taxon>
    </lineage>
</organism>
<reference evidence="1 2" key="1">
    <citation type="submission" date="2020-08" db="EMBL/GenBank/DDBJ databases">
        <title>Genome public.</title>
        <authorList>
            <person name="Liu C."/>
            <person name="Sun Q."/>
        </authorList>
    </citation>
    <scope>NUCLEOTIDE SEQUENCE [LARGE SCALE GENOMIC DNA]</scope>
    <source>
        <strain evidence="1 2">M27</strain>
    </source>
</reference>
<evidence type="ECO:0000313" key="1">
    <source>
        <dbReference type="EMBL" id="MBC5607372.1"/>
    </source>
</evidence>
<accession>A0ABR7CHU9</accession>
<sequence>MNYEIIVKPTFQREAKRMAKHYASFKEDFALLIDDLEKNPQLGTDLGHGLRKVRMKITAKGKGKSGGARVITFTVVISQQDAVLNLLYIYDKADKASISEKEIEQLLKQNGLKTHQI</sequence>
<dbReference type="InterPro" id="IPR009387">
    <property type="entry name" value="HigB-2"/>
</dbReference>
<name>A0ABR7CHU9_9BACE</name>
<proteinExistence type="predicted"/>
<gene>
    <name evidence="1" type="ORF">H8S67_22305</name>
</gene>
<dbReference type="Pfam" id="PF06296">
    <property type="entry name" value="RelE"/>
    <property type="match status" value="1"/>
</dbReference>
<comment type="caution">
    <text evidence="1">The sequence shown here is derived from an EMBL/GenBank/DDBJ whole genome shotgun (WGS) entry which is preliminary data.</text>
</comment>
<keyword evidence="2" id="KW-1185">Reference proteome</keyword>